<protein>
    <submittedName>
        <fullName evidence="2">Uncharacterized protein</fullName>
    </submittedName>
</protein>
<gene>
    <name evidence="2" type="ORF">WDS16_25250</name>
</gene>
<sequence>MLRFDSTDSAQSETVVWPDAPDREQWWRRTLGIDSGVQEFDTADFLEQQQEVPLDDDLYPATPHASPAAA</sequence>
<dbReference type="Proteomes" id="UP001432000">
    <property type="component" value="Chromosome"/>
</dbReference>
<dbReference type="EMBL" id="CP147846">
    <property type="protein sequence ID" value="WXG68458.1"/>
    <property type="molecule type" value="Genomic_DNA"/>
</dbReference>
<evidence type="ECO:0000256" key="1">
    <source>
        <dbReference type="SAM" id="MobiDB-lite"/>
    </source>
</evidence>
<organism evidence="2 3">
    <name type="scientific">Rhodococcus sovatensis</name>
    <dbReference type="NCBI Taxonomy" id="1805840"/>
    <lineage>
        <taxon>Bacteria</taxon>
        <taxon>Bacillati</taxon>
        <taxon>Actinomycetota</taxon>
        <taxon>Actinomycetes</taxon>
        <taxon>Mycobacteriales</taxon>
        <taxon>Nocardiaceae</taxon>
        <taxon>Rhodococcus</taxon>
    </lineage>
</organism>
<keyword evidence="3" id="KW-1185">Reference proteome</keyword>
<evidence type="ECO:0000313" key="2">
    <source>
        <dbReference type="EMBL" id="WXG68458.1"/>
    </source>
</evidence>
<dbReference type="RefSeq" id="WP_338888678.1">
    <property type="nucleotide sequence ID" value="NZ_CP147846.1"/>
</dbReference>
<evidence type="ECO:0000313" key="3">
    <source>
        <dbReference type="Proteomes" id="UP001432000"/>
    </source>
</evidence>
<proteinExistence type="predicted"/>
<feature type="region of interest" description="Disordered" evidence="1">
    <location>
        <begin position="50"/>
        <end position="70"/>
    </location>
</feature>
<accession>A0ABZ2PKQ5</accession>
<reference evidence="2 3" key="1">
    <citation type="submission" date="2024-03" db="EMBL/GenBank/DDBJ databases">
        <title>Natural products discovery in diverse microorganisms through a two-stage MS feature dereplication strategy.</title>
        <authorList>
            <person name="Zhang R."/>
        </authorList>
    </citation>
    <scope>NUCLEOTIDE SEQUENCE [LARGE SCALE GENOMIC DNA]</scope>
    <source>
        <strain evidence="2 3">18930</strain>
    </source>
</reference>
<name>A0ABZ2PKQ5_9NOCA</name>